<protein>
    <submittedName>
        <fullName evidence="1">Uncharacterized protein</fullName>
    </submittedName>
</protein>
<name>A0A136LYX7_9BACT</name>
<evidence type="ECO:0000313" key="2">
    <source>
        <dbReference type="Proteomes" id="UP000070457"/>
    </source>
</evidence>
<reference evidence="1 2" key="1">
    <citation type="submission" date="2015-02" db="EMBL/GenBank/DDBJ databases">
        <title>Improved understanding of the partial-nitritation anammox process through 23 genomes representing the majority of the microbial community.</title>
        <authorList>
            <person name="Speth D.R."/>
            <person name="In T Zandt M."/>
            <person name="Guerrero Cruz S."/>
            <person name="Jetten M.S."/>
            <person name="Dutilh B.E."/>
        </authorList>
    </citation>
    <scope>NUCLEOTIDE SEQUENCE [LARGE SCALE GENOMIC DNA]</scope>
    <source>
        <strain evidence="1">OLB20</strain>
    </source>
</reference>
<dbReference type="AlphaFoldDB" id="A0A136LYX7"/>
<dbReference type="STRING" id="1617426.TR69_WS6001000895"/>
<accession>A0A136LYX7</accession>
<proteinExistence type="predicted"/>
<comment type="caution">
    <text evidence="1">The sequence shown here is derived from an EMBL/GenBank/DDBJ whole genome shotgun (WGS) entry which is preliminary data.</text>
</comment>
<dbReference type="EMBL" id="JYNZ01000003">
    <property type="protein sequence ID" value="KXK26874.1"/>
    <property type="molecule type" value="Genomic_DNA"/>
</dbReference>
<gene>
    <name evidence="1" type="ORF">TR69_WS6001000895</name>
</gene>
<organism evidence="1 2">
    <name type="scientific">candidate division WS6 bacterium OLB20</name>
    <dbReference type="NCBI Taxonomy" id="1617426"/>
    <lineage>
        <taxon>Bacteria</taxon>
        <taxon>Candidatus Dojkabacteria</taxon>
    </lineage>
</organism>
<dbReference type="Proteomes" id="UP000070457">
    <property type="component" value="Unassembled WGS sequence"/>
</dbReference>
<sequence>MKVPKEEKQIITVKEARKLLGIDAKHLDDETIEAIVDSLTQLAHIQVNIRQEGQ</sequence>
<evidence type="ECO:0000313" key="1">
    <source>
        <dbReference type="EMBL" id="KXK26874.1"/>
    </source>
</evidence>